<name>A0ABN8ZEU2_RANTA</name>
<feature type="region of interest" description="Disordered" evidence="1">
    <location>
        <begin position="56"/>
        <end position="76"/>
    </location>
</feature>
<keyword evidence="3" id="KW-1185">Reference proteome</keyword>
<evidence type="ECO:0000313" key="3">
    <source>
        <dbReference type="Proteomes" id="UP001176941"/>
    </source>
</evidence>
<accession>A0ABN8ZEU2</accession>
<evidence type="ECO:0000313" key="2">
    <source>
        <dbReference type="EMBL" id="CAI9172309.1"/>
    </source>
</evidence>
<proteinExistence type="predicted"/>
<sequence length="114" mass="12586">MSQGFPGGVSGKEPACQYRRCKRFRFDPWVGKIHWRKSGQLTLAFLLENPHGQRRLVGYSPQSRKESGTTLQLSSHTPPHLVLPPFSPALTPFCSALSLCWTDVPPAVGSPLLS</sequence>
<dbReference type="Proteomes" id="UP001176941">
    <property type="component" value="Chromosome 32"/>
</dbReference>
<evidence type="ECO:0000256" key="1">
    <source>
        <dbReference type="SAM" id="MobiDB-lite"/>
    </source>
</evidence>
<protein>
    <submittedName>
        <fullName evidence="2">Uncharacterized protein</fullName>
    </submittedName>
</protein>
<organism evidence="2 3">
    <name type="scientific">Rangifer tarandus platyrhynchus</name>
    <name type="common">Svalbard reindeer</name>
    <dbReference type="NCBI Taxonomy" id="3082113"/>
    <lineage>
        <taxon>Eukaryota</taxon>
        <taxon>Metazoa</taxon>
        <taxon>Chordata</taxon>
        <taxon>Craniata</taxon>
        <taxon>Vertebrata</taxon>
        <taxon>Euteleostomi</taxon>
        <taxon>Mammalia</taxon>
        <taxon>Eutheria</taxon>
        <taxon>Laurasiatheria</taxon>
        <taxon>Artiodactyla</taxon>
        <taxon>Ruminantia</taxon>
        <taxon>Pecora</taxon>
        <taxon>Cervidae</taxon>
        <taxon>Odocoileinae</taxon>
        <taxon>Rangifer</taxon>
    </lineage>
</organism>
<dbReference type="EMBL" id="OX459968">
    <property type="protein sequence ID" value="CAI9172309.1"/>
    <property type="molecule type" value="Genomic_DNA"/>
</dbReference>
<gene>
    <name evidence="2" type="ORF">MRATA1EN1_LOCUS21271</name>
</gene>
<reference evidence="2" key="1">
    <citation type="submission" date="2023-04" db="EMBL/GenBank/DDBJ databases">
        <authorList>
            <consortium name="ELIXIR-Norway"/>
        </authorList>
    </citation>
    <scope>NUCLEOTIDE SEQUENCE [LARGE SCALE GENOMIC DNA]</scope>
</reference>